<name>A0A7U2HZJ7_PHANO</name>
<dbReference type="VEuPathDB" id="FungiDB:JI435_409110"/>
<dbReference type="Proteomes" id="UP000663193">
    <property type="component" value="Chromosome 6"/>
</dbReference>
<evidence type="ECO:0000313" key="3">
    <source>
        <dbReference type="Proteomes" id="UP000663193"/>
    </source>
</evidence>
<organism evidence="2 3">
    <name type="scientific">Phaeosphaeria nodorum (strain SN15 / ATCC MYA-4574 / FGSC 10173)</name>
    <name type="common">Glume blotch fungus</name>
    <name type="synonym">Parastagonospora nodorum</name>
    <dbReference type="NCBI Taxonomy" id="321614"/>
    <lineage>
        <taxon>Eukaryota</taxon>
        <taxon>Fungi</taxon>
        <taxon>Dikarya</taxon>
        <taxon>Ascomycota</taxon>
        <taxon>Pezizomycotina</taxon>
        <taxon>Dothideomycetes</taxon>
        <taxon>Pleosporomycetidae</taxon>
        <taxon>Pleosporales</taxon>
        <taxon>Pleosporineae</taxon>
        <taxon>Phaeosphaeriaceae</taxon>
        <taxon>Parastagonospora</taxon>
    </lineage>
</organism>
<proteinExistence type="predicted"/>
<dbReference type="EMBL" id="CP069028">
    <property type="protein sequence ID" value="QRC96463.1"/>
    <property type="molecule type" value="Genomic_DNA"/>
</dbReference>
<feature type="compositionally biased region" description="Basic and acidic residues" evidence="1">
    <location>
        <begin position="1"/>
        <end position="11"/>
    </location>
</feature>
<keyword evidence="3" id="KW-1185">Reference proteome</keyword>
<reference evidence="3" key="1">
    <citation type="journal article" date="2021" name="BMC Genomics">
        <title>Chromosome-level genome assembly and manually-curated proteome of model necrotroph Parastagonospora nodorum Sn15 reveals a genome-wide trove of candidate effector homologs, and redundancy of virulence-related functions within an accessory chromosome.</title>
        <authorList>
            <person name="Bertazzoni S."/>
            <person name="Jones D.A.B."/>
            <person name="Phan H.T."/>
            <person name="Tan K.-C."/>
            <person name="Hane J.K."/>
        </authorList>
    </citation>
    <scope>NUCLEOTIDE SEQUENCE [LARGE SCALE GENOMIC DNA]</scope>
    <source>
        <strain evidence="3">SN15 / ATCC MYA-4574 / FGSC 10173)</strain>
    </source>
</reference>
<accession>A0A7U2HZJ7</accession>
<evidence type="ECO:0000256" key="1">
    <source>
        <dbReference type="SAM" id="MobiDB-lite"/>
    </source>
</evidence>
<dbReference type="AlphaFoldDB" id="A0A7U2HZJ7"/>
<gene>
    <name evidence="2" type="ORF">JI435_409110</name>
</gene>
<feature type="region of interest" description="Disordered" evidence="1">
    <location>
        <begin position="1"/>
        <end position="23"/>
    </location>
</feature>
<protein>
    <submittedName>
        <fullName evidence="2">Uncharacterized protein</fullName>
    </submittedName>
</protein>
<sequence length="156" mass="17273">MEHKLQHKEASARAVLSPPPVARPCNVESTRQHNAVLDTETQAPEAVSTVMHSPQAIDALLQVPRPRRRSYQQHGRRCNMTPRCPRNLCDENANSVHRYAALRTLQLDPELGSAAPLYQPLYFNWPRSSRLASQGHEDGPSSSALLAASNLHALVS</sequence>
<evidence type="ECO:0000313" key="2">
    <source>
        <dbReference type="EMBL" id="QRC96463.1"/>
    </source>
</evidence>